<name>A0A8S5RQL3_9VIRU</name>
<organism evidence="1">
    <name type="scientific">virus sp. ctQ5V6</name>
    <dbReference type="NCBI Taxonomy" id="2825815"/>
    <lineage>
        <taxon>Viruses</taxon>
    </lineage>
</organism>
<evidence type="ECO:0000313" key="1">
    <source>
        <dbReference type="EMBL" id="DAE33425.1"/>
    </source>
</evidence>
<accession>A0A8S5RQL3</accession>
<sequence length="127" mass="14066">MDKIILKDKTEFEIADGASLGNIQIQAKNFDEVKTITDKFNAENISKVTFTHNGEISGEYENLKNSGFTYLPNFGDDGKEDGTYTVTVMLRTKTEIEKAIDELKAGYEVNAGAIEELATMAAEMEVK</sequence>
<dbReference type="EMBL" id="BK059134">
    <property type="protein sequence ID" value="DAE33425.1"/>
    <property type="molecule type" value="Genomic_DNA"/>
</dbReference>
<reference evidence="1" key="1">
    <citation type="journal article" date="2021" name="Proc. Natl. Acad. Sci. U.S.A.">
        <title>A Catalog of Tens of Thousands of Viruses from Human Metagenomes Reveals Hidden Associations with Chronic Diseases.</title>
        <authorList>
            <person name="Tisza M.J."/>
            <person name="Buck C.B."/>
        </authorList>
    </citation>
    <scope>NUCLEOTIDE SEQUENCE</scope>
    <source>
        <strain evidence="1">CtQ5V6</strain>
    </source>
</reference>
<protein>
    <submittedName>
        <fullName evidence="1">Uncharacterized protein</fullName>
    </submittedName>
</protein>
<proteinExistence type="predicted"/>